<dbReference type="Pfam" id="PF11716">
    <property type="entry name" value="MDMPI_N"/>
    <property type="match status" value="1"/>
</dbReference>
<dbReference type="Gene3D" id="1.20.120.450">
    <property type="entry name" value="dinb family like domain"/>
    <property type="match status" value="1"/>
</dbReference>
<reference evidence="3 4" key="1">
    <citation type="submission" date="2019-05" db="EMBL/GenBank/DDBJ databases">
        <title>Draft genome sequence of Actinomadura geliboluensis A8036.</title>
        <authorList>
            <person name="Saricaoglu S."/>
            <person name="Isik K."/>
        </authorList>
    </citation>
    <scope>NUCLEOTIDE SEQUENCE [LARGE SCALE GENOMIC DNA]</scope>
    <source>
        <strain evidence="3 4">A8036</strain>
    </source>
</reference>
<feature type="compositionally biased region" description="Pro residues" evidence="1">
    <location>
        <begin position="164"/>
        <end position="174"/>
    </location>
</feature>
<feature type="region of interest" description="Disordered" evidence="1">
    <location>
        <begin position="158"/>
        <end position="181"/>
    </location>
</feature>
<dbReference type="OrthoDB" id="5185819at2"/>
<proteinExistence type="predicted"/>
<dbReference type="AlphaFoldDB" id="A0A5S4GJN2"/>
<dbReference type="InterPro" id="IPR034660">
    <property type="entry name" value="DinB/YfiT-like"/>
</dbReference>
<evidence type="ECO:0000313" key="3">
    <source>
        <dbReference type="EMBL" id="TMR32972.1"/>
    </source>
</evidence>
<organism evidence="3 4">
    <name type="scientific">Actinomadura geliboluensis</name>
    <dbReference type="NCBI Taxonomy" id="882440"/>
    <lineage>
        <taxon>Bacteria</taxon>
        <taxon>Bacillati</taxon>
        <taxon>Actinomycetota</taxon>
        <taxon>Actinomycetes</taxon>
        <taxon>Streptosporangiales</taxon>
        <taxon>Thermomonosporaceae</taxon>
        <taxon>Actinomadura</taxon>
    </lineage>
</organism>
<feature type="domain" description="Mycothiol-dependent maleylpyruvate isomerase metal-binding" evidence="2">
    <location>
        <begin position="11"/>
        <end position="133"/>
    </location>
</feature>
<dbReference type="EMBL" id="VCKZ01000248">
    <property type="protein sequence ID" value="TMR32972.1"/>
    <property type="molecule type" value="Genomic_DNA"/>
</dbReference>
<keyword evidence="4" id="KW-1185">Reference proteome</keyword>
<dbReference type="RefSeq" id="WP_138639561.1">
    <property type="nucleotide sequence ID" value="NZ_VCKZ01000248.1"/>
</dbReference>
<dbReference type="InterPro" id="IPR017517">
    <property type="entry name" value="Maleyloyr_isom"/>
</dbReference>
<dbReference type="InterPro" id="IPR017520">
    <property type="entry name" value="CHP03086"/>
</dbReference>
<dbReference type="NCBIfam" id="TIGR03083">
    <property type="entry name" value="maleylpyruvate isomerase family mycothiol-dependent enzyme"/>
    <property type="match status" value="1"/>
</dbReference>
<dbReference type="InterPro" id="IPR024344">
    <property type="entry name" value="MDMPI_metal-binding"/>
</dbReference>
<comment type="caution">
    <text evidence="3">The sequence shown here is derived from an EMBL/GenBank/DDBJ whole genome shotgun (WGS) entry which is preliminary data.</text>
</comment>
<sequence length="181" mass="19254">MTPSPVEDLASLLAAAGDLVAGVRDDQWNDPTPCTDWDVRDVVNHLVIGDRVFTATLRGEEPPAPGARDPKFNDALGDDAAAAQRKGARELIAELARPGVLEQTFQSPIGPIPGSAAARLRATEAVVHGWDIAQATGQDPRFPDGIVERILEFTRARLADVPPDRTPFGPPQPAPEDTLAS</sequence>
<dbReference type="Proteomes" id="UP000305238">
    <property type="component" value="Unassembled WGS sequence"/>
</dbReference>
<dbReference type="GO" id="GO:0046872">
    <property type="term" value="F:metal ion binding"/>
    <property type="evidence" value="ECO:0007669"/>
    <property type="project" value="InterPro"/>
</dbReference>
<accession>A0A5S4GJN2</accession>
<gene>
    <name evidence="3" type="ORF">ETD96_28385</name>
</gene>
<feature type="non-terminal residue" evidence="3">
    <location>
        <position position="181"/>
    </location>
</feature>
<evidence type="ECO:0000259" key="2">
    <source>
        <dbReference type="Pfam" id="PF11716"/>
    </source>
</evidence>
<name>A0A5S4GJN2_9ACTN</name>
<dbReference type="NCBIfam" id="TIGR03086">
    <property type="entry name" value="TIGR03086 family metal-binding protein"/>
    <property type="match status" value="1"/>
</dbReference>
<evidence type="ECO:0000256" key="1">
    <source>
        <dbReference type="SAM" id="MobiDB-lite"/>
    </source>
</evidence>
<protein>
    <submittedName>
        <fullName evidence="3">TIGR03086 family protein</fullName>
    </submittedName>
</protein>
<dbReference type="SUPFAM" id="SSF109854">
    <property type="entry name" value="DinB/YfiT-like putative metalloenzymes"/>
    <property type="match status" value="1"/>
</dbReference>
<evidence type="ECO:0000313" key="4">
    <source>
        <dbReference type="Proteomes" id="UP000305238"/>
    </source>
</evidence>